<evidence type="ECO:0008006" key="3">
    <source>
        <dbReference type="Google" id="ProtNLM"/>
    </source>
</evidence>
<reference evidence="1 2" key="1">
    <citation type="journal article" date="2019" name="Int. J. Syst. Evol. Microbiol.">
        <title>The Global Catalogue of Microorganisms (GCM) 10K type strain sequencing project: providing services to taxonomists for standard genome sequencing and annotation.</title>
        <authorList>
            <consortium name="The Broad Institute Genomics Platform"/>
            <consortium name="The Broad Institute Genome Sequencing Center for Infectious Disease"/>
            <person name="Wu L."/>
            <person name="Ma J."/>
        </authorList>
    </citation>
    <scope>NUCLEOTIDE SEQUENCE [LARGE SCALE GENOMIC DNA]</scope>
    <source>
        <strain evidence="1 2">JCM 11445</strain>
    </source>
</reference>
<accession>A0ABN1SC88</accession>
<name>A0ABN1SC88_9ACTN</name>
<dbReference type="Proteomes" id="UP001500033">
    <property type="component" value="Unassembled WGS sequence"/>
</dbReference>
<keyword evidence="2" id="KW-1185">Reference proteome</keyword>
<gene>
    <name evidence="1" type="ORF">GCM10009576_045750</name>
</gene>
<sequence>MTSLTGLRHLTTLRALHVDRCKEITDLTEVGELTGLTDLDLNGCAGIEDLTPIGRLTELTRLNLHRCRAVVVDLNVKGVDWRDLSPLAGHRNLRVLRLWMPELKDIGALSGLPGPTAALPHGMAWEAYYGRPVPVHTALTERGVTVSGV</sequence>
<dbReference type="Gene3D" id="3.80.10.10">
    <property type="entry name" value="Ribonuclease Inhibitor"/>
    <property type="match status" value="1"/>
</dbReference>
<proteinExistence type="predicted"/>
<evidence type="ECO:0000313" key="2">
    <source>
        <dbReference type="Proteomes" id="UP001500033"/>
    </source>
</evidence>
<organism evidence="1 2">
    <name type="scientific">Streptomyces rhizosphaericus</name>
    <dbReference type="NCBI Taxonomy" id="114699"/>
    <lineage>
        <taxon>Bacteria</taxon>
        <taxon>Bacillati</taxon>
        <taxon>Actinomycetota</taxon>
        <taxon>Actinomycetes</taxon>
        <taxon>Kitasatosporales</taxon>
        <taxon>Streptomycetaceae</taxon>
        <taxon>Streptomyces</taxon>
        <taxon>Streptomyces violaceusniger group</taxon>
    </lineage>
</organism>
<dbReference type="SUPFAM" id="SSF52058">
    <property type="entry name" value="L domain-like"/>
    <property type="match status" value="1"/>
</dbReference>
<dbReference type="EMBL" id="BAAAIE010000029">
    <property type="protein sequence ID" value="GAA0983419.1"/>
    <property type="molecule type" value="Genomic_DNA"/>
</dbReference>
<evidence type="ECO:0000313" key="1">
    <source>
        <dbReference type="EMBL" id="GAA0983419.1"/>
    </source>
</evidence>
<dbReference type="InterPro" id="IPR032675">
    <property type="entry name" value="LRR_dom_sf"/>
</dbReference>
<protein>
    <recommendedName>
        <fullName evidence="3">Leucine-rich repeat domain-containing protein</fullName>
    </recommendedName>
</protein>
<comment type="caution">
    <text evidence="1">The sequence shown here is derived from an EMBL/GenBank/DDBJ whole genome shotgun (WGS) entry which is preliminary data.</text>
</comment>